<evidence type="ECO:0000256" key="9">
    <source>
        <dbReference type="ARBA" id="ARBA00023010"/>
    </source>
</evidence>
<feature type="compositionally biased region" description="Acidic residues" evidence="11">
    <location>
        <begin position="194"/>
        <end position="242"/>
    </location>
</feature>
<organism evidence="13">
    <name type="scientific">Strombidium inclinatum</name>
    <dbReference type="NCBI Taxonomy" id="197538"/>
    <lineage>
        <taxon>Eukaryota</taxon>
        <taxon>Sar</taxon>
        <taxon>Alveolata</taxon>
        <taxon>Ciliophora</taxon>
        <taxon>Intramacronucleata</taxon>
        <taxon>Spirotrichea</taxon>
        <taxon>Oligotrichia</taxon>
        <taxon>Strombidiidae</taxon>
        <taxon>Strombidium</taxon>
    </lineage>
</organism>
<comment type="subcellular location">
    <subcellularLocation>
        <location evidence="1">Endoplasmic reticulum membrane</location>
        <topology evidence="1">Multi-pass membrane protein</topology>
    </subcellularLocation>
</comment>
<comment type="similarity">
    <text evidence="2">Belongs to the SEC62 family.</text>
</comment>
<feature type="transmembrane region" description="Helical" evidence="12">
    <location>
        <begin position="51"/>
        <end position="74"/>
    </location>
</feature>
<accession>A0A7S3MZY8</accession>
<evidence type="ECO:0000256" key="1">
    <source>
        <dbReference type="ARBA" id="ARBA00004477"/>
    </source>
</evidence>
<evidence type="ECO:0000256" key="2">
    <source>
        <dbReference type="ARBA" id="ARBA00010604"/>
    </source>
</evidence>
<evidence type="ECO:0000256" key="10">
    <source>
        <dbReference type="ARBA" id="ARBA00023136"/>
    </source>
</evidence>
<gene>
    <name evidence="13" type="ORF">SINC0208_LOCUS10473</name>
</gene>
<proteinExistence type="inferred from homology"/>
<evidence type="ECO:0000256" key="4">
    <source>
        <dbReference type="ARBA" id="ARBA00022448"/>
    </source>
</evidence>
<dbReference type="GO" id="GO:0031204">
    <property type="term" value="P:post-translational protein targeting to membrane, translocation"/>
    <property type="evidence" value="ECO:0007669"/>
    <property type="project" value="TreeGrafter"/>
</dbReference>
<dbReference type="AlphaFoldDB" id="A0A7S3MZY8"/>
<keyword evidence="10 12" id="KW-0472">Membrane</keyword>
<evidence type="ECO:0000256" key="6">
    <source>
        <dbReference type="ARBA" id="ARBA00022824"/>
    </source>
</evidence>
<sequence>MTAAGVYLIRVRENKQTQYIYLGLMVVVILALMCFRLWPIWLKKGIWYISFYLLVFLIATAILRLVLWIFLYHFGLEVWLFPNYFIDSNDPRDSFLPVWSYEVREDSSDFKAIIFRLISGALICYMGYQFTQDEKNMEDLRDLASHGLTDLFEYGQEFMVGGNALGDNSQAANETKTESFTEKYKKELRKDIDDLGLDDEEEEENAESTEEGSDAAPEEGSEDAAAVEEEAETEEVEEEEVSSADMFSEM</sequence>
<keyword evidence="9" id="KW-0811">Translocation</keyword>
<keyword evidence="5 12" id="KW-0812">Transmembrane</keyword>
<feature type="transmembrane region" description="Helical" evidence="12">
    <location>
        <begin position="20"/>
        <end position="39"/>
    </location>
</feature>
<evidence type="ECO:0000256" key="12">
    <source>
        <dbReference type="SAM" id="Phobius"/>
    </source>
</evidence>
<name>A0A7S3MZY8_9SPIT</name>
<evidence type="ECO:0000256" key="7">
    <source>
        <dbReference type="ARBA" id="ARBA00022927"/>
    </source>
</evidence>
<evidence type="ECO:0000256" key="11">
    <source>
        <dbReference type="SAM" id="MobiDB-lite"/>
    </source>
</evidence>
<dbReference type="Pfam" id="PF03839">
    <property type="entry name" value="Sec62"/>
    <property type="match status" value="1"/>
</dbReference>
<evidence type="ECO:0000313" key="13">
    <source>
        <dbReference type="EMBL" id="CAE0329843.1"/>
    </source>
</evidence>
<keyword evidence="7" id="KW-0653">Protein transport</keyword>
<protein>
    <recommendedName>
        <fullName evidence="3">Translocation protein SEC62</fullName>
    </recommendedName>
</protein>
<dbReference type="PANTHER" id="PTHR12443:SF9">
    <property type="entry name" value="TRANSLOCATION PROTEIN SEC62"/>
    <property type="match status" value="1"/>
</dbReference>
<dbReference type="EMBL" id="HBIH01026025">
    <property type="protein sequence ID" value="CAE0329843.1"/>
    <property type="molecule type" value="Transcribed_RNA"/>
</dbReference>
<evidence type="ECO:0000256" key="3">
    <source>
        <dbReference type="ARBA" id="ARBA00021257"/>
    </source>
</evidence>
<keyword evidence="8 12" id="KW-1133">Transmembrane helix</keyword>
<evidence type="ECO:0000256" key="8">
    <source>
        <dbReference type="ARBA" id="ARBA00022989"/>
    </source>
</evidence>
<reference evidence="13" key="1">
    <citation type="submission" date="2021-01" db="EMBL/GenBank/DDBJ databases">
        <authorList>
            <person name="Corre E."/>
            <person name="Pelletier E."/>
            <person name="Niang G."/>
            <person name="Scheremetjew M."/>
            <person name="Finn R."/>
            <person name="Kale V."/>
            <person name="Holt S."/>
            <person name="Cochrane G."/>
            <person name="Meng A."/>
            <person name="Brown T."/>
            <person name="Cohen L."/>
        </authorList>
    </citation>
    <scope>NUCLEOTIDE SEQUENCE</scope>
    <source>
        <strain evidence="13">S3</strain>
    </source>
</reference>
<dbReference type="InterPro" id="IPR004728">
    <property type="entry name" value="Sec62"/>
</dbReference>
<keyword evidence="4" id="KW-0813">Transport</keyword>
<dbReference type="PANTHER" id="PTHR12443">
    <property type="entry name" value="TRANSLOCATION PROTEIN SEC62"/>
    <property type="match status" value="1"/>
</dbReference>
<evidence type="ECO:0000256" key="5">
    <source>
        <dbReference type="ARBA" id="ARBA00022692"/>
    </source>
</evidence>
<dbReference type="GO" id="GO:0005789">
    <property type="term" value="C:endoplasmic reticulum membrane"/>
    <property type="evidence" value="ECO:0007669"/>
    <property type="project" value="UniProtKB-SubCell"/>
</dbReference>
<feature type="region of interest" description="Disordered" evidence="11">
    <location>
        <begin position="191"/>
        <end position="250"/>
    </location>
</feature>
<keyword evidence="6" id="KW-0256">Endoplasmic reticulum</keyword>